<dbReference type="EMBL" id="FWWW01000039">
    <property type="protein sequence ID" value="SMB83858.1"/>
    <property type="molecule type" value="Genomic_DNA"/>
</dbReference>
<sequence>MAIIFPAFFPDSDIRSQRRSSIFARYFSTMLPPYLDFLQLSYRPDLQVLFMRWGRPVSSQEHRQGYGAALELARTVSTGRWLVDLRSRGLASLEDFAWILTDFRVELAAALPPAVPRRIAYLVAPYHADTIRARLTSLEPTYPAALRQSAVVRAFTEEQPAQQWLRTGKD</sequence>
<organism evidence="1 2">
    <name type="scientific">Hymenobacter roseosalivarius DSM 11622</name>
    <dbReference type="NCBI Taxonomy" id="645990"/>
    <lineage>
        <taxon>Bacteria</taxon>
        <taxon>Pseudomonadati</taxon>
        <taxon>Bacteroidota</taxon>
        <taxon>Cytophagia</taxon>
        <taxon>Cytophagales</taxon>
        <taxon>Hymenobacteraceae</taxon>
        <taxon>Hymenobacter</taxon>
    </lineage>
</organism>
<evidence type="ECO:0000313" key="1">
    <source>
        <dbReference type="EMBL" id="SMB83858.1"/>
    </source>
</evidence>
<protein>
    <recommendedName>
        <fullName evidence="3">STAS/SEC14 domain-containing protein</fullName>
    </recommendedName>
</protein>
<evidence type="ECO:0000313" key="2">
    <source>
        <dbReference type="Proteomes" id="UP000192266"/>
    </source>
</evidence>
<name>A0A1W1URW3_9BACT</name>
<gene>
    <name evidence="1" type="ORF">SAMN00120144_0782</name>
</gene>
<accession>A0A1W1URW3</accession>
<reference evidence="1 2" key="1">
    <citation type="submission" date="2017-04" db="EMBL/GenBank/DDBJ databases">
        <authorList>
            <person name="Afonso C.L."/>
            <person name="Miller P.J."/>
            <person name="Scott M.A."/>
            <person name="Spackman E."/>
            <person name="Goraichik I."/>
            <person name="Dimitrov K.M."/>
            <person name="Suarez D.L."/>
            <person name="Swayne D.E."/>
        </authorList>
    </citation>
    <scope>NUCLEOTIDE SEQUENCE [LARGE SCALE GENOMIC DNA]</scope>
    <source>
        <strain evidence="1 2">DSM 11622</strain>
    </source>
</reference>
<proteinExistence type="predicted"/>
<evidence type="ECO:0008006" key="3">
    <source>
        <dbReference type="Google" id="ProtNLM"/>
    </source>
</evidence>
<keyword evidence="2" id="KW-1185">Reference proteome</keyword>
<dbReference type="Proteomes" id="UP000192266">
    <property type="component" value="Unassembled WGS sequence"/>
</dbReference>
<dbReference type="AlphaFoldDB" id="A0A1W1URW3"/>